<reference evidence="1" key="1">
    <citation type="submission" date="2019-06" db="EMBL/GenBank/DDBJ databases">
        <authorList>
            <consortium name="Pathogen Informatics"/>
        </authorList>
    </citation>
    <scope>NUCLEOTIDE SEQUENCE</scope>
    <source>
        <strain evidence="1">NCTC6947</strain>
    </source>
</reference>
<dbReference type="EMBL" id="CABFNZ010000003">
    <property type="protein sequence ID" value="VUC75183.1"/>
    <property type="molecule type" value="Genomic_DNA"/>
</dbReference>
<organism evidence="1">
    <name type="scientific">Salmonella sp. NCTC 6947</name>
    <dbReference type="NCBI Taxonomy" id="2583581"/>
    <lineage>
        <taxon>Bacteria</taxon>
        <taxon>Pseudomonadati</taxon>
        <taxon>Pseudomonadota</taxon>
        <taxon>Gammaproteobacteria</taxon>
        <taxon>Enterobacterales</taxon>
        <taxon>Enterobacteriaceae</taxon>
        <taxon>Salmonella</taxon>
    </lineage>
</organism>
<evidence type="ECO:0000313" key="1">
    <source>
        <dbReference type="EMBL" id="VUC75183.1"/>
    </source>
</evidence>
<name>A0A509BPH3_9ENTR</name>
<protein>
    <submittedName>
        <fullName evidence="1">Uncharacterized protein</fullName>
    </submittedName>
</protein>
<accession>A0A509BPH3</accession>
<gene>
    <name evidence="1" type="ORF">NCTC6947_01202</name>
</gene>
<proteinExistence type="predicted"/>
<sequence>MGPVAQARVMLQGRVNAVVLKRSHGLLNFLQELGHLALPAIPIRR</sequence>
<dbReference type="AlphaFoldDB" id="A0A509BPH3"/>